<comment type="caution">
    <text evidence="2">The sequence shown here is derived from an EMBL/GenBank/DDBJ whole genome shotgun (WGS) entry which is preliminary data.</text>
</comment>
<accession>A0A371G5P8</accession>
<keyword evidence="1" id="KW-0472">Membrane</keyword>
<keyword evidence="3" id="KW-1185">Reference proteome</keyword>
<sequence>MLCLTLPILTTLEVVGLNAEVVLVLVVVVRIMFLLYPWILWPCNGTPYLETLITTNHMVSPSLTINIQLTSLLQHPLTLWLLLTPTPLPIIGTLTQVPLIMSPMSHNIQHQVPFKGLDQIVIGYGQGLNIQYVGVTKILSPTNSNIPLVLNDLLFVPLITKNLLSISQFAKDNSIYFEFHASFYLVKSQDTHEVLLKVSVVHNPIIHTTIARPSWVDAQHIVFKHCNFPSLNKNGNDFCSSYYLGKAHRLPSIVSTTVYNKSLELIYGDIWELAPLTSTNGFTY</sequence>
<reference evidence="2" key="1">
    <citation type="submission" date="2018-05" db="EMBL/GenBank/DDBJ databases">
        <title>Draft genome of Mucuna pruriens seed.</title>
        <authorList>
            <person name="Nnadi N.E."/>
            <person name="Vos R."/>
            <person name="Hasami M.H."/>
            <person name="Devisetty U.K."/>
            <person name="Aguiy J.C."/>
        </authorList>
    </citation>
    <scope>NUCLEOTIDE SEQUENCE [LARGE SCALE GENOMIC DNA]</scope>
    <source>
        <strain evidence="2">JCA_2017</strain>
    </source>
</reference>
<feature type="non-terminal residue" evidence="2">
    <location>
        <position position="1"/>
    </location>
</feature>
<organism evidence="2 3">
    <name type="scientific">Mucuna pruriens</name>
    <name type="common">Velvet bean</name>
    <name type="synonym">Dolichos pruriens</name>
    <dbReference type="NCBI Taxonomy" id="157652"/>
    <lineage>
        <taxon>Eukaryota</taxon>
        <taxon>Viridiplantae</taxon>
        <taxon>Streptophyta</taxon>
        <taxon>Embryophyta</taxon>
        <taxon>Tracheophyta</taxon>
        <taxon>Spermatophyta</taxon>
        <taxon>Magnoliopsida</taxon>
        <taxon>eudicotyledons</taxon>
        <taxon>Gunneridae</taxon>
        <taxon>Pentapetalae</taxon>
        <taxon>rosids</taxon>
        <taxon>fabids</taxon>
        <taxon>Fabales</taxon>
        <taxon>Fabaceae</taxon>
        <taxon>Papilionoideae</taxon>
        <taxon>50 kb inversion clade</taxon>
        <taxon>NPAAA clade</taxon>
        <taxon>indigoferoid/millettioid clade</taxon>
        <taxon>Phaseoleae</taxon>
        <taxon>Mucuna</taxon>
    </lineage>
</organism>
<evidence type="ECO:0000256" key="1">
    <source>
        <dbReference type="SAM" id="Phobius"/>
    </source>
</evidence>
<dbReference type="OrthoDB" id="1432733at2759"/>
<evidence type="ECO:0000313" key="3">
    <source>
        <dbReference type="Proteomes" id="UP000257109"/>
    </source>
</evidence>
<gene>
    <name evidence="2" type="ORF">CR513_32842</name>
</gene>
<keyword evidence="1" id="KW-0812">Transmembrane</keyword>
<name>A0A371G5P8_MUCPR</name>
<evidence type="ECO:0000313" key="2">
    <source>
        <dbReference type="EMBL" id="RDX85899.1"/>
    </source>
</evidence>
<feature type="transmembrane region" description="Helical" evidence="1">
    <location>
        <begin position="21"/>
        <end position="41"/>
    </location>
</feature>
<proteinExistence type="predicted"/>
<dbReference type="AlphaFoldDB" id="A0A371G5P8"/>
<keyword evidence="1" id="KW-1133">Transmembrane helix</keyword>
<dbReference type="EMBL" id="QJKJ01006663">
    <property type="protein sequence ID" value="RDX85899.1"/>
    <property type="molecule type" value="Genomic_DNA"/>
</dbReference>
<protein>
    <submittedName>
        <fullName evidence="2">Uncharacterized protein</fullName>
    </submittedName>
</protein>
<dbReference type="Proteomes" id="UP000257109">
    <property type="component" value="Unassembled WGS sequence"/>
</dbReference>